<evidence type="ECO:0000313" key="7">
    <source>
        <dbReference type="Proteomes" id="UP000284842"/>
    </source>
</evidence>
<keyword evidence="7" id="KW-1185">Reference proteome</keyword>
<dbReference type="AlphaFoldDB" id="A0A409W2M7"/>
<feature type="compositionally biased region" description="Low complexity" evidence="4">
    <location>
        <begin position="201"/>
        <end position="225"/>
    </location>
</feature>
<proteinExistence type="predicted"/>
<dbReference type="InParanoid" id="A0A409W2M7"/>
<reference evidence="6 7" key="1">
    <citation type="journal article" date="2018" name="Evol. Lett.">
        <title>Horizontal gene cluster transfer increased hallucinogenic mushroom diversity.</title>
        <authorList>
            <person name="Reynolds H.T."/>
            <person name="Vijayakumar V."/>
            <person name="Gluck-Thaler E."/>
            <person name="Korotkin H.B."/>
            <person name="Matheny P.B."/>
            <person name="Slot J.C."/>
        </authorList>
    </citation>
    <scope>NUCLEOTIDE SEQUENCE [LARGE SCALE GENOMIC DNA]</scope>
    <source>
        <strain evidence="6 7">2629</strain>
    </source>
</reference>
<feature type="region of interest" description="Disordered" evidence="4">
    <location>
        <begin position="156"/>
        <end position="238"/>
    </location>
</feature>
<dbReference type="Gene3D" id="1.10.30.10">
    <property type="entry name" value="High mobility group box domain"/>
    <property type="match status" value="1"/>
</dbReference>
<keyword evidence="1 3" id="KW-0238">DNA-binding</keyword>
<evidence type="ECO:0000256" key="1">
    <source>
        <dbReference type="ARBA" id="ARBA00023125"/>
    </source>
</evidence>
<dbReference type="GO" id="GO:0000978">
    <property type="term" value="F:RNA polymerase II cis-regulatory region sequence-specific DNA binding"/>
    <property type="evidence" value="ECO:0007669"/>
    <property type="project" value="TreeGrafter"/>
</dbReference>
<dbReference type="Pfam" id="PF00505">
    <property type="entry name" value="HMG_box"/>
    <property type="match status" value="1"/>
</dbReference>
<dbReference type="STRING" id="181874.A0A409W2M7"/>
<evidence type="ECO:0000313" key="6">
    <source>
        <dbReference type="EMBL" id="PPQ72756.1"/>
    </source>
</evidence>
<evidence type="ECO:0000259" key="5">
    <source>
        <dbReference type="PROSITE" id="PS50118"/>
    </source>
</evidence>
<dbReference type="PANTHER" id="PTHR10270:SF161">
    <property type="entry name" value="SEX-DETERMINING REGION Y PROTEIN"/>
    <property type="match status" value="1"/>
</dbReference>
<feature type="compositionally biased region" description="Basic residues" evidence="4">
    <location>
        <begin position="170"/>
        <end position="182"/>
    </location>
</feature>
<feature type="DNA-binding region" description="HMG box" evidence="3">
    <location>
        <begin position="93"/>
        <end position="168"/>
    </location>
</feature>
<dbReference type="SMART" id="SM00398">
    <property type="entry name" value="HMG"/>
    <property type="match status" value="1"/>
</dbReference>
<dbReference type="CDD" id="cd01389">
    <property type="entry name" value="HMG-box_ROX1-like"/>
    <property type="match status" value="1"/>
</dbReference>
<accession>A0A409W2M7</accession>
<dbReference type="GO" id="GO:0001228">
    <property type="term" value="F:DNA-binding transcription activator activity, RNA polymerase II-specific"/>
    <property type="evidence" value="ECO:0007669"/>
    <property type="project" value="TreeGrafter"/>
</dbReference>
<dbReference type="GO" id="GO:0030154">
    <property type="term" value="P:cell differentiation"/>
    <property type="evidence" value="ECO:0007669"/>
    <property type="project" value="TreeGrafter"/>
</dbReference>
<dbReference type="GO" id="GO:0000122">
    <property type="term" value="P:negative regulation of transcription by RNA polymerase II"/>
    <property type="evidence" value="ECO:0007669"/>
    <property type="project" value="TreeGrafter"/>
</dbReference>
<feature type="compositionally biased region" description="Polar residues" evidence="4">
    <location>
        <begin position="405"/>
        <end position="418"/>
    </location>
</feature>
<name>A0A409W2M7_9AGAR</name>
<dbReference type="SUPFAM" id="SSF47095">
    <property type="entry name" value="HMG-box"/>
    <property type="match status" value="1"/>
</dbReference>
<organism evidence="6 7">
    <name type="scientific">Panaeolus cyanescens</name>
    <dbReference type="NCBI Taxonomy" id="181874"/>
    <lineage>
        <taxon>Eukaryota</taxon>
        <taxon>Fungi</taxon>
        <taxon>Dikarya</taxon>
        <taxon>Basidiomycota</taxon>
        <taxon>Agaricomycotina</taxon>
        <taxon>Agaricomycetes</taxon>
        <taxon>Agaricomycetidae</taxon>
        <taxon>Agaricales</taxon>
        <taxon>Agaricineae</taxon>
        <taxon>Galeropsidaceae</taxon>
        <taxon>Panaeolus</taxon>
    </lineage>
</organism>
<dbReference type="PROSITE" id="PS50118">
    <property type="entry name" value="HMG_BOX_2"/>
    <property type="match status" value="1"/>
</dbReference>
<comment type="caution">
    <text evidence="6">The sequence shown here is derived from an EMBL/GenBank/DDBJ whole genome shotgun (WGS) entry which is preliminary data.</text>
</comment>
<feature type="domain" description="HMG box" evidence="5">
    <location>
        <begin position="93"/>
        <end position="168"/>
    </location>
</feature>
<keyword evidence="3" id="KW-0539">Nucleus</keyword>
<feature type="compositionally biased region" description="Basic and acidic residues" evidence="4">
    <location>
        <begin position="156"/>
        <end position="169"/>
    </location>
</feature>
<protein>
    <recommendedName>
        <fullName evidence="5">HMG box domain-containing protein</fullName>
    </recommendedName>
</protein>
<dbReference type="InterPro" id="IPR050140">
    <property type="entry name" value="SRY-related_HMG-box_TF-like"/>
</dbReference>
<feature type="compositionally biased region" description="Basic and acidic residues" evidence="4">
    <location>
        <begin position="75"/>
        <end position="90"/>
    </location>
</feature>
<dbReference type="Proteomes" id="UP000284842">
    <property type="component" value="Unassembled WGS sequence"/>
</dbReference>
<evidence type="ECO:0000256" key="3">
    <source>
        <dbReference type="PROSITE-ProRule" id="PRU00267"/>
    </source>
</evidence>
<feature type="region of interest" description="Disordered" evidence="4">
    <location>
        <begin position="287"/>
        <end position="322"/>
    </location>
</feature>
<dbReference type="GO" id="GO:0005634">
    <property type="term" value="C:nucleus"/>
    <property type="evidence" value="ECO:0007669"/>
    <property type="project" value="UniProtKB-UniRule"/>
</dbReference>
<keyword evidence="2" id="KW-0804">Transcription</keyword>
<dbReference type="PANTHER" id="PTHR10270">
    <property type="entry name" value="SOX TRANSCRIPTION FACTOR"/>
    <property type="match status" value="1"/>
</dbReference>
<dbReference type="InterPro" id="IPR036910">
    <property type="entry name" value="HMG_box_dom_sf"/>
</dbReference>
<dbReference type="EMBL" id="NHTK01005853">
    <property type="protein sequence ID" value="PPQ72756.1"/>
    <property type="molecule type" value="Genomic_DNA"/>
</dbReference>
<gene>
    <name evidence="6" type="ORF">CVT24_012796</name>
</gene>
<dbReference type="OrthoDB" id="6247875at2759"/>
<dbReference type="InterPro" id="IPR009071">
    <property type="entry name" value="HMG_box_dom"/>
</dbReference>
<evidence type="ECO:0000256" key="4">
    <source>
        <dbReference type="SAM" id="MobiDB-lite"/>
    </source>
</evidence>
<feature type="region of interest" description="Disordered" evidence="4">
    <location>
        <begin position="405"/>
        <end position="438"/>
    </location>
</feature>
<feature type="compositionally biased region" description="Polar residues" evidence="4">
    <location>
        <begin position="288"/>
        <end position="303"/>
    </location>
</feature>
<feature type="compositionally biased region" description="Low complexity" evidence="4">
    <location>
        <begin position="58"/>
        <end position="69"/>
    </location>
</feature>
<feature type="compositionally biased region" description="Polar residues" evidence="4">
    <location>
        <begin position="428"/>
        <end position="438"/>
    </location>
</feature>
<feature type="region of interest" description="Disordered" evidence="4">
    <location>
        <begin position="40"/>
        <end position="91"/>
    </location>
</feature>
<evidence type="ECO:0000256" key="2">
    <source>
        <dbReference type="ARBA" id="ARBA00023163"/>
    </source>
</evidence>
<sequence length="454" mass="49733">MPLLSRIFGWLPPDNEDFVDVQILPPESLLPFENPTFHISNINPIKRSPMESNGNFESTSPASSTSALSVEAEPPLERRENSNSGKHHDPSWVARPRNEFILFRCDYVRKHSREGKRVRRPPGAEAEKTLSKQAAEAWHHLSPEERLYWKERANGERNEHARKYPDYRYRPKKSQGGRRRNTRSSPVKPTVSAVVKEEPPSVDTVTTTRSTSTSGSASPSLAPSLKAGQKPLPKAARRSISVPEFANVDQSTRRLRSTASQGWLAVSSQSPADRLSLTSSRRFTSMSQLTDHSPFDSTSYQSQVPSASTTPQPAPPVVRSTSSSLLNWNGERMVPAAPQPTQFVSSTSVTLSSISAGLDSGGNPLLSDFTSGGNPIAPSQLFNPVGNGTHYLPNGDIWMSQIHSYPSENNTGSHTQGDSGAVDVLGDPSTTATNPEASSQLFMMDAEEFFNPHF</sequence>
<feature type="region of interest" description="Disordered" evidence="4">
    <location>
        <begin position="112"/>
        <end position="138"/>
    </location>
</feature>